<dbReference type="GO" id="GO:0046872">
    <property type="term" value="F:metal ion binding"/>
    <property type="evidence" value="ECO:0007669"/>
    <property type="project" value="UniProtKB-KW"/>
</dbReference>
<keyword evidence="7" id="KW-1185">Reference proteome</keyword>
<dbReference type="FunFam" id="3.40.1390.30:FF:000001">
    <property type="entry name" value="GTP cyclohydrolase 1 type 2"/>
    <property type="match status" value="1"/>
</dbReference>
<evidence type="ECO:0000256" key="4">
    <source>
        <dbReference type="ARBA" id="ARBA00022723"/>
    </source>
</evidence>
<organism evidence="6 7">
    <name type="scientific">Chlamydia poikilotherma</name>
    <dbReference type="NCBI Taxonomy" id="1967783"/>
    <lineage>
        <taxon>Bacteria</taxon>
        <taxon>Pseudomonadati</taxon>
        <taxon>Chlamydiota</taxon>
        <taxon>Chlamydiia</taxon>
        <taxon>Chlamydiales</taxon>
        <taxon>Chlamydiaceae</taxon>
        <taxon>Chlamydia/Chlamydophila group</taxon>
        <taxon>Chlamydia</taxon>
    </lineage>
</organism>
<proteinExistence type="inferred from homology"/>
<dbReference type="Proteomes" id="UP000258476">
    <property type="component" value="Chromosome"/>
</dbReference>
<feature type="binding site" evidence="5">
    <location>
        <position position="80"/>
    </location>
    <ligand>
        <name>a divalent metal cation</name>
        <dbReference type="ChEBI" id="CHEBI:60240"/>
        <label>1</label>
    </ligand>
</feature>
<sequence>MCVYELIMTSYNYYLPMHVTDLLIYLNDLLSSESFPDYGPNGLQIGNLNTNVEKIAVGVTADLSTIQAAIKLGANILIVHHGLFWKGMPYPITGMLYKRIQLLIKHDIQLLAYHLPLDAHPIIGNNWKVARDLQWTNLEPFGSSLPYLGVQGSFPPISIENFVENLSNYYQSPIKAQALGGPQTISSAALISGGAYKELSQAILCKIDCFITGNFDEPAWSMALENHVHFLAFGHTATEKAGPKALAHYLQTNLQVSSTFIDTDNPF</sequence>
<dbReference type="NCBIfam" id="TIGR00486">
    <property type="entry name" value="YbgI_SA1388"/>
    <property type="match status" value="1"/>
</dbReference>
<dbReference type="KEGG" id="chla:C834K_0659"/>
<name>A0A3B0PSF6_9CHLA</name>
<feature type="binding site" evidence="5">
    <location>
        <position position="81"/>
    </location>
    <ligand>
        <name>a divalent metal cation</name>
        <dbReference type="ChEBI" id="CHEBI:60240"/>
        <label>1</label>
    </ligand>
</feature>
<dbReference type="PANTHER" id="PTHR13799:SF14">
    <property type="entry name" value="GTP CYCLOHYDROLASE 1 TYPE 2 HOMOLOG"/>
    <property type="match status" value="1"/>
</dbReference>
<evidence type="ECO:0000256" key="3">
    <source>
        <dbReference type="ARBA" id="ARBA00022112"/>
    </source>
</evidence>
<evidence type="ECO:0000256" key="2">
    <source>
        <dbReference type="ARBA" id="ARBA00011643"/>
    </source>
</evidence>
<feature type="binding site" evidence="5">
    <location>
        <position position="235"/>
    </location>
    <ligand>
        <name>a divalent metal cation</name>
        <dbReference type="ChEBI" id="CHEBI:60240"/>
        <label>1</label>
    </ligand>
</feature>
<evidence type="ECO:0000313" key="6">
    <source>
        <dbReference type="EMBL" id="SYX09108.1"/>
    </source>
</evidence>
<protein>
    <recommendedName>
        <fullName evidence="3">GTP cyclohydrolase 1 type 2 homolog</fullName>
    </recommendedName>
</protein>
<evidence type="ECO:0000256" key="5">
    <source>
        <dbReference type="PIRSR" id="PIRSR602678-1"/>
    </source>
</evidence>
<reference evidence="7" key="1">
    <citation type="submission" date="2017-11" db="EMBL/GenBank/DDBJ databases">
        <authorList>
            <person name="Seth-Smith MB H."/>
        </authorList>
    </citation>
    <scope>NUCLEOTIDE SEQUENCE [LARGE SCALE GENOMIC DNA]</scope>
</reference>
<dbReference type="Pfam" id="PF01784">
    <property type="entry name" value="DUF34_NIF3"/>
    <property type="match status" value="1"/>
</dbReference>
<feature type="binding site" evidence="5">
    <location>
        <position position="118"/>
    </location>
    <ligand>
        <name>a divalent metal cation</name>
        <dbReference type="ChEBI" id="CHEBI:60240"/>
        <label>1</label>
    </ligand>
</feature>
<evidence type="ECO:0000256" key="1">
    <source>
        <dbReference type="ARBA" id="ARBA00006964"/>
    </source>
</evidence>
<dbReference type="AlphaFoldDB" id="A0A3B0PSF6"/>
<evidence type="ECO:0000313" key="7">
    <source>
        <dbReference type="Proteomes" id="UP000258476"/>
    </source>
</evidence>
<comment type="subunit">
    <text evidence="2">Homohexamer.</text>
</comment>
<dbReference type="PANTHER" id="PTHR13799">
    <property type="entry name" value="NGG1 INTERACTING FACTOR 3"/>
    <property type="match status" value="1"/>
</dbReference>
<dbReference type="EMBL" id="LS992154">
    <property type="protein sequence ID" value="SYX09108.1"/>
    <property type="molecule type" value="Genomic_DNA"/>
</dbReference>
<dbReference type="InterPro" id="IPR002678">
    <property type="entry name" value="DUF34/NIF3"/>
</dbReference>
<dbReference type="Gene3D" id="3.40.1390.30">
    <property type="entry name" value="NIF3 (NGG1p interacting factor 3)-like"/>
    <property type="match status" value="2"/>
</dbReference>
<feature type="binding site" evidence="5">
    <location>
        <position position="239"/>
    </location>
    <ligand>
        <name>a divalent metal cation</name>
        <dbReference type="ChEBI" id="CHEBI:60240"/>
        <label>1</label>
    </ligand>
</feature>
<dbReference type="GO" id="GO:0005737">
    <property type="term" value="C:cytoplasm"/>
    <property type="evidence" value="ECO:0007669"/>
    <property type="project" value="TreeGrafter"/>
</dbReference>
<keyword evidence="4 5" id="KW-0479">Metal-binding</keyword>
<dbReference type="SUPFAM" id="SSF102705">
    <property type="entry name" value="NIF3 (NGG1p interacting factor 3)-like"/>
    <property type="match status" value="1"/>
</dbReference>
<dbReference type="InterPro" id="IPR036069">
    <property type="entry name" value="DUF34/NIF3_sf"/>
</dbReference>
<gene>
    <name evidence="6" type="primary">ybgI</name>
    <name evidence="6" type="ORF">C834K_0659</name>
</gene>
<accession>A0A3B0PSF6</accession>
<comment type="similarity">
    <text evidence="1">Belongs to the GTP cyclohydrolase I type 2/NIF3 family.</text>
</comment>